<proteinExistence type="predicted"/>
<feature type="signal peptide" evidence="1">
    <location>
        <begin position="1"/>
        <end position="24"/>
    </location>
</feature>
<dbReference type="AlphaFoldDB" id="A0A8J3VGT7"/>
<evidence type="ECO:0008006" key="4">
    <source>
        <dbReference type="Google" id="ProtNLM"/>
    </source>
</evidence>
<protein>
    <recommendedName>
        <fullName evidence="4">SH3 domain-containing protein</fullName>
    </recommendedName>
</protein>
<dbReference type="Proteomes" id="UP000612899">
    <property type="component" value="Unassembled WGS sequence"/>
</dbReference>
<evidence type="ECO:0000256" key="1">
    <source>
        <dbReference type="SAM" id="SignalP"/>
    </source>
</evidence>
<keyword evidence="3" id="KW-1185">Reference proteome</keyword>
<evidence type="ECO:0000313" key="2">
    <source>
        <dbReference type="EMBL" id="GIH05336.1"/>
    </source>
</evidence>
<evidence type="ECO:0000313" key="3">
    <source>
        <dbReference type="Proteomes" id="UP000612899"/>
    </source>
</evidence>
<keyword evidence="1" id="KW-0732">Signal</keyword>
<reference evidence="2" key="1">
    <citation type="submission" date="2021-01" db="EMBL/GenBank/DDBJ databases">
        <title>Whole genome shotgun sequence of Rhizocola hellebori NBRC 109834.</title>
        <authorList>
            <person name="Komaki H."/>
            <person name="Tamura T."/>
        </authorList>
    </citation>
    <scope>NUCLEOTIDE SEQUENCE</scope>
    <source>
        <strain evidence="2">NBRC 109834</strain>
    </source>
</reference>
<gene>
    <name evidence="2" type="ORF">Rhe02_34030</name>
</gene>
<name>A0A8J3VGT7_9ACTN</name>
<dbReference type="EMBL" id="BONY01000018">
    <property type="protein sequence ID" value="GIH05336.1"/>
    <property type="molecule type" value="Genomic_DNA"/>
</dbReference>
<feature type="chain" id="PRO_5035269776" description="SH3 domain-containing protein" evidence="1">
    <location>
        <begin position="25"/>
        <end position="103"/>
    </location>
</feature>
<comment type="caution">
    <text evidence="2">The sequence shown here is derived from an EMBL/GenBank/DDBJ whole genome shotgun (WGS) entry which is preliminary data.</text>
</comment>
<organism evidence="2 3">
    <name type="scientific">Rhizocola hellebori</name>
    <dbReference type="NCBI Taxonomy" id="1392758"/>
    <lineage>
        <taxon>Bacteria</taxon>
        <taxon>Bacillati</taxon>
        <taxon>Actinomycetota</taxon>
        <taxon>Actinomycetes</taxon>
        <taxon>Micromonosporales</taxon>
        <taxon>Micromonosporaceae</taxon>
        <taxon>Rhizocola</taxon>
    </lineage>
</organism>
<sequence>MLRTAAVTAVASVAALLPAAPAQAAATGDYTGSGVRIRACATLSCTIHGLGYVGQGATINCFVYGQYTEGTSIWYHNRNRTTGVVGYSHSKYLDFHSGVVNHC</sequence>
<accession>A0A8J3VGT7</accession>